<evidence type="ECO:0000313" key="6">
    <source>
        <dbReference type="Proteomes" id="UP000037729"/>
    </source>
</evidence>
<dbReference type="AlphaFoldDB" id="A0A0M9AI98"/>
<feature type="region of interest" description="Disordered" evidence="1">
    <location>
        <begin position="156"/>
        <end position="208"/>
    </location>
</feature>
<dbReference type="Pfam" id="PF26270">
    <property type="entry name" value="DUF8073_C"/>
    <property type="match status" value="1"/>
</dbReference>
<dbReference type="OrthoDB" id="238089at2157"/>
<proteinExistence type="predicted"/>
<dbReference type="EMBL" id="WOWB01000001">
    <property type="protein sequence ID" value="NLV04707.1"/>
    <property type="molecule type" value="Genomic_DNA"/>
</dbReference>
<keyword evidence="6" id="KW-1185">Reference proteome</keyword>
<comment type="caution">
    <text evidence="4">The sequence shown here is derived from an EMBL/GenBank/DDBJ whole genome shotgun (WGS) entry which is preliminary data.</text>
</comment>
<evidence type="ECO:0000259" key="2">
    <source>
        <dbReference type="Pfam" id="PF26270"/>
    </source>
</evidence>
<reference evidence="4 6" key="1">
    <citation type="submission" date="2015-08" db="EMBL/GenBank/DDBJ databases">
        <title>Genomes of Isolates from Cabo Rojo, PR.</title>
        <authorList>
            <person name="Sanchez-Nieves R.L."/>
            <person name="Montalvo-Rodriguez R."/>
        </authorList>
    </citation>
    <scope>NUCLEOTIDE SEQUENCE [LARGE SCALE GENOMIC DNA]</scope>
    <source>
        <strain evidence="4 6">SL3</strain>
    </source>
</reference>
<dbReference type="InterPro" id="IPR058810">
    <property type="entry name" value="DUF8073_C"/>
</dbReference>
<sequence>MVVSDAFETFTQVLECLDSSDTEVKSVSVKGQTTADNDEISADLTLATPVFGGISIHDDVSVDAEEFDVTDKRIEIDVTVTVPVGTDIPVPSDGENDTANELADTLSQSDSVPAYKDPEALRAAYDACDTFPEMTEALDADVTSETVRRYMVEYDIHDPTDTTPQAGGLSLADVQGDSDTDSAPSDGADPSDDRESDTSQAERPDGLGARSVAELLAEADSQDSDDNLVADGLGISRDVTVAELAQTVTQATSLDEVTQRLELSQTHARRLLSELDLLDLVTHRLAANQIRVSNAEIKRRITGTSQ</sequence>
<dbReference type="EMBL" id="LIUF01000004">
    <property type="protein sequence ID" value="KOX92569.1"/>
    <property type="molecule type" value="Genomic_DNA"/>
</dbReference>
<reference evidence="5" key="2">
    <citation type="submission" date="2019-12" db="EMBL/GenBank/DDBJ databases">
        <title>The whole-genome sequencing of Haloarcula japonica strain pws8.</title>
        <authorList>
            <person name="Verma D.K."/>
            <person name="Gopal K."/>
            <person name="Prasad E.S."/>
        </authorList>
    </citation>
    <scope>NUCLEOTIDE SEQUENCE</scope>
    <source>
        <strain evidence="5">Pws8</strain>
    </source>
</reference>
<organism evidence="4 6">
    <name type="scientific">Haloarcula rubripromontorii</name>
    <dbReference type="NCBI Taxonomy" id="1705562"/>
    <lineage>
        <taxon>Archaea</taxon>
        <taxon>Methanobacteriati</taxon>
        <taxon>Methanobacteriota</taxon>
        <taxon>Stenosarchaea group</taxon>
        <taxon>Halobacteria</taxon>
        <taxon>Halobacteriales</taxon>
        <taxon>Haloarculaceae</taxon>
        <taxon>Haloarcula</taxon>
    </lineage>
</organism>
<accession>A0A0M9AI98</accession>
<dbReference type="Pfam" id="PF26271">
    <property type="entry name" value="DUF8073_M"/>
    <property type="match status" value="1"/>
</dbReference>
<dbReference type="RefSeq" id="WP_053968780.1">
    <property type="nucleotide sequence ID" value="NZ_JAWJXX010000002.1"/>
</dbReference>
<dbReference type="STRING" id="1705562.AMS69_14605"/>
<name>A0A0M9AI98_9EURY</name>
<feature type="compositionally biased region" description="Basic and acidic residues" evidence="1">
    <location>
        <begin position="191"/>
        <end position="205"/>
    </location>
</feature>
<evidence type="ECO:0000259" key="3">
    <source>
        <dbReference type="Pfam" id="PF26271"/>
    </source>
</evidence>
<feature type="domain" description="DUF8073" evidence="3">
    <location>
        <begin position="115"/>
        <end position="155"/>
    </location>
</feature>
<dbReference type="PATRIC" id="fig|1705562.3.peg.3538"/>
<dbReference type="Proteomes" id="UP000037729">
    <property type="component" value="Unassembled WGS sequence"/>
</dbReference>
<dbReference type="InterPro" id="IPR058809">
    <property type="entry name" value="DUF8073_M"/>
</dbReference>
<evidence type="ECO:0000313" key="5">
    <source>
        <dbReference type="EMBL" id="NLV04707.1"/>
    </source>
</evidence>
<dbReference type="Proteomes" id="UP000610611">
    <property type="component" value="Unassembled WGS sequence"/>
</dbReference>
<evidence type="ECO:0000313" key="4">
    <source>
        <dbReference type="EMBL" id="KOX92569.1"/>
    </source>
</evidence>
<protein>
    <submittedName>
        <fullName evidence="4">Uncharacterized protein</fullName>
    </submittedName>
</protein>
<feature type="domain" description="DUF8073" evidence="2">
    <location>
        <begin position="242"/>
        <end position="303"/>
    </location>
</feature>
<gene>
    <name evidence="4" type="ORF">AMS69_14605</name>
    <name evidence="5" type="ORF">GOC83_00955</name>
</gene>
<evidence type="ECO:0000256" key="1">
    <source>
        <dbReference type="SAM" id="MobiDB-lite"/>
    </source>
</evidence>